<evidence type="ECO:0000256" key="2">
    <source>
        <dbReference type="ARBA" id="ARBA00023125"/>
    </source>
</evidence>
<keyword evidence="2 4" id="KW-0238">DNA-binding</keyword>
<evidence type="ECO:0000313" key="8">
    <source>
        <dbReference type="Proteomes" id="UP001500751"/>
    </source>
</evidence>
<evidence type="ECO:0000256" key="4">
    <source>
        <dbReference type="PROSITE-ProRule" id="PRU00335"/>
    </source>
</evidence>
<keyword evidence="8" id="KW-1185">Reference proteome</keyword>
<evidence type="ECO:0000259" key="6">
    <source>
        <dbReference type="PROSITE" id="PS50977"/>
    </source>
</evidence>
<dbReference type="InterPro" id="IPR001647">
    <property type="entry name" value="HTH_TetR"/>
</dbReference>
<proteinExistence type="predicted"/>
<dbReference type="SUPFAM" id="SSF46689">
    <property type="entry name" value="Homeodomain-like"/>
    <property type="match status" value="1"/>
</dbReference>
<dbReference type="InterPro" id="IPR023772">
    <property type="entry name" value="DNA-bd_HTH_TetR-type_CS"/>
</dbReference>
<protein>
    <submittedName>
        <fullName evidence="7">TetR/AcrR family transcriptional regulator</fullName>
    </submittedName>
</protein>
<feature type="domain" description="HTH tetR-type" evidence="6">
    <location>
        <begin position="43"/>
        <end position="103"/>
    </location>
</feature>
<dbReference type="EMBL" id="BAAAQN010000006">
    <property type="protein sequence ID" value="GAA2019341.1"/>
    <property type="molecule type" value="Genomic_DNA"/>
</dbReference>
<gene>
    <name evidence="7" type="ORF">GCM10009839_14730</name>
</gene>
<dbReference type="PANTHER" id="PTHR30055">
    <property type="entry name" value="HTH-TYPE TRANSCRIPTIONAL REGULATOR RUTR"/>
    <property type="match status" value="1"/>
</dbReference>
<feature type="DNA-binding region" description="H-T-H motif" evidence="4">
    <location>
        <begin position="66"/>
        <end position="85"/>
    </location>
</feature>
<dbReference type="Gene3D" id="1.10.357.10">
    <property type="entry name" value="Tetracycline Repressor, domain 2"/>
    <property type="match status" value="1"/>
</dbReference>
<accession>A0ABN2TSN7</accession>
<evidence type="ECO:0000256" key="1">
    <source>
        <dbReference type="ARBA" id="ARBA00023015"/>
    </source>
</evidence>
<feature type="compositionally biased region" description="Low complexity" evidence="5">
    <location>
        <begin position="25"/>
        <end position="34"/>
    </location>
</feature>
<dbReference type="InterPro" id="IPR054129">
    <property type="entry name" value="DesT_TetR_C"/>
</dbReference>
<dbReference type="PANTHER" id="PTHR30055:SF174">
    <property type="entry name" value="TRANSCRIPTIONAL REGULATORY PROTEIN (PROBABLY TETR-FAMILY)-RELATED"/>
    <property type="match status" value="1"/>
</dbReference>
<comment type="caution">
    <text evidence="7">The sequence shown here is derived from an EMBL/GenBank/DDBJ whole genome shotgun (WGS) entry which is preliminary data.</text>
</comment>
<dbReference type="InterPro" id="IPR009057">
    <property type="entry name" value="Homeodomain-like_sf"/>
</dbReference>
<sequence>MGGFAIRSPHRTWQHGDVQSESRSSRPVRSPSRTAPRRRLSVDRRRDELIEAALDLLSKRGPEEVSVDDVAQAAGASRALVYHYFGTKQELYAAALSKAAAELTRRLAQVEPGDTPLQRLDRAVRAFVEFAEAHSAGFVALLGGSAAYGSGGESAELVHSVEDTVYELLVEGLDEPKPVDPLVRMTLKCWVAAAETGVLDWLKHRDMAREEIQQQLIVQLGALLMAIGHEIPV</sequence>
<evidence type="ECO:0000313" key="7">
    <source>
        <dbReference type="EMBL" id="GAA2019341.1"/>
    </source>
</evidence>
<dbReference type="InterPro" id="IPR050109">
    <property type="entry name" value="HTH-type_TetR-like_transc_reg"/>
</dbReference>
<dbReference type="PRINTS" id="PR00455">
    <property type="entry name" value="HTHTETR"/>
</dbReference>
<reference evidence="7 8" key="1">
    <citation type="journal article" date="2019" name="Int. J. Syst. Evol. Microbiol.">
        <title>The Global Catalogue of Microorganisms (GCM) 10K type strain sequencing project: providing services to taxonomists for standard genome sequencing and annotation.</title>
        <authorList>
            <consortium name="The Broad Institute Genomics Platform"/>
            <consortium name="The Broad Institute Genome Sequencing Center for Infectious Disease"/>
            <person name="Wu L."/>
            <person name="Ma J."/>
        </authorList>
    </citation>
    <scope>NUCLEOTIDE SEQUENCE [LARGE SCALE GENOMIC DNA]</scope>
    <source>
        <strain evidence="7 8">JCM 16014</strain>
    </source>
</reference>
<organism evidence="7 8">
    <name type="scientific">Catenulispora yoronensis</name>
    <dbReference type="NCBI Taxonomy" id="450799"/>
    <lineage>
        <taxon>Bacteria</taxon>
        <taxon>Bacillati</taxon>
        <taxon>Actinomycetota</taxon>
        <taxon>Actinomycetes</taxon>
        <taxon>Catenulisporales</taxon>
        <taxon>Catenulisporaceae</taxon>
        <taxon>Catenulispora</taxon>
    </lineage>
</organism>
<dbReference type="Proteomes" id="UP001500751">
    <property type="component" value="Unassembled WGS sequence"/>
</dbReference>
<feature type="region of interest" description="Disordered" evidence="5">
    <location>
        <begin position="1"/>
        <end position="41"/>
    </location>
</feature>
<keyword evidence="3" id="KW-0804">Transcription</keyword>
<name>A0ABN2TSN7_9ACTN</name>
<keyword evidence="1" id="KW-0805">Transcription regulation</keyword>
<dbReference type="PROSITE" id="PS50977">
    <property type="entry name" value="HTH_TETR_2"/>
    <property type="match status" value="1"/>
</dbReference>
<evidence type="ECO:0000256" key="3">
    <source>
        <dbReference type="ARBA" id="ARBA00023163"/>
    </source>
</evidence>
<dbReference type="Pfam" id="PF00440">
    <property type="entry name" value="TetR_N"/>
    <property type="match status" value="1"/>
</dbReference>
<dbReference type="PROSITE" id="PS01081">
    <property type="entry name" value="HTH_TETR_1"/>
    <property type="match status" value="1"/>
</dbReference>
<evidence type="ECO:0000256" key="5">
    <source>
        <dbReference type="SAM" id="MobiDB-lite"/>
    </source>
</evidence>
<dbReference type="Pfam" id="PF21943">
    <property type="entry name" value="TetR_C_46"/>
    <property type="match status" value="1"/>
</dbReference>